<dbReference type="KEGG" id="hsin:KDQ40_22910"/>
<geneLocation type="plasmid" evidence="2 4">
    <name>pHsi139</name>
</geneLocation>
<evidence type="ECO:0000313" key="2">
    <source>
        <dbReference type="EMBL" id="QUJ74972.1"/>
    </source>
</evidence>
<organism evidence="1 3">
    <name type="scientific">Haloarcula marismortui ATCC 33800</name>
    <dbReference type="NCBI Taxonomy" id="662476"/>
    <lineage>
        <taxon>Archaea</taxon>
        <taxon>Methanobacteriati</taxon>
        <taxon>Methanobacteriota</taxon>
        <taxon>Stenosarchaea group</taxon>
        <taxon>Halobacteria</taxon>
        <taxon>Halobacteriales</taxon>
        <taxon>Haloarculaceae</taxon>
        <taxon>Haloarcula</taxon>
    </lineage>
</organism>
<dbReference type="OrthoDB" id="110708at2157"/>
<evidence type="ECO:0000313" key="1">
    <source>
        <dbReference type="EMBL" id="EMA10001.1"/>
    </source>
</evidence>
<name>M0JLY9_9EURY</name>
<accession>M0JLY9</accession>
<dbReference type="RefSeq" id="WP_004966123.1">
    <property type="nucleotide sequence ID" value="NZ_AOLR01000037.1"/>
</dbReference>
<dbReference type="Proteomes" id="UP000011659">
    <property type="component" value="Unassembled WGS sequence"/>
</dbReference>
<evidence type="ECO:0000313" key="4">
    <source>
        <dbReference type="Proteomes" id="UP000682967"/>
    </source>
</evidence>
<dbReference type="GeneID" id="64825872"/>
<keyword evidence="3" id="KW-1185">Reference proteome</keyword>
<evidence type="ECO:0000313" key="3">
    <source>
        <dbReference type="Proteomes" id="UP000011659"/>
    </source>
</evidence>
<dbReference type="EMBL" id="AOLR01000037">
    <property type="protein sequence ID" value="EMA10001.1"/>
    <property type="molecule type" value="Genomic_DNA"/>
</dbReference>
<gene>
    <name evidence="1" type="ORF">C436_18321</name>
    <name evidence="2" type="ORF">KDQ40_22910</name>
</gene>
<reference evidence="1 3" key="1">
    <citation type="journal article" date="2014" name="PLoS Genet.">
        <title>Phylogenetically driven sequencing of extremely halophilic archaea reveals strategies for static and dynamic osmo-response.</title>
        <authorList>
            <person name="Becker E.A."/>
            <person name="Seitzer P.M."/>
            <person name="Tritt A."/>
            <person name="Larsen D."/>
            <person name="Krusor M."/>
            <person name="Yao A.I."/>
            <person name="Wu D."/>
            <person name="Madern D."/>
            <person name="Eisen J.A."/>
            <person name="Darling A.E."/>
            <person name="Facciotti M.T."/>
        </authorList>
    </citation>
    <scope>NUCLEOTIDE SEQUENCE [LARGE SCALE GENOMIC DNA]</scope>
    <source>
        <strain evidence="1 3">ATCC 33800</strain>
    </source>
</reference>
<dbReference type="PATRIC" id="fig|662476.7.peg.3668"/>
<dbReference type="Proteomes" id="UP000682967">
    <property type="component" value="Plasmid pHsi139"/>
</dbReference>
<dbReference type="AlphaFoldDB" id="M0JLY9"/>
<proteinExistence type="predicted"/>
<sequence length="686" mass="77360">MTDDSTDELTTAEQIARLQGIRNYLEDQSYPYLDLTGIYNSDPKAESPYVVQGTFIPEEIGGNVTVVDADDESGSTLAQENLNQMLNNFLPGGYKQRWGNFDLWRGAWDHDSAPGHADIGPMFEWRESFPLTELLGDVSEIDYTEISFDPDNVQIYVPLSVSVTKEDKNNPQYVWIPNKGIVWTGDPPMQVESLSSDPTTNYLWFKHIRGTFETDPTPLPESNLIDGFAFEEEREFVRCYYASLLTLYPRESQEVRSEIIRYRSETDDSTAFVASKERSQLLTLGLARDELQSRIETALSADPQLKRDLRFALLRANVWDRLFFDERALQHEFAVQPLMEHLIGIDYWQRVVEDDEMGVFALSGPSVVNETARLLPGDSSRQLRLLGHDERDVSGVFATIEDNPGVLAELLARCRNEKLVQAFAERVLVHSAEHALSTWSNDLTGSGTSFELWYDVNFQAQDQENARIAVYDPIQGGAGIAKEVHERLREGTETPPDSGIAVQGRCHTATADRVTIQLLASYPDGSLYNIYQSNRTEFNSLVDSTIDNVVGDSDAYSMDDIKSRVTNRVQTLFETRELAAFYSYVANEYTTVEADVGRIPRVVDLALHLNRHIFTDPKIKATYDRFADDSGRRDIAELGERLEELTIQCVSACPDCLETDAGLCLHSAGQQSARLNRRLLTAVFNQ</sequence>
<keyword evidence="2" id="KW-0614">Plasmid</keyword>
<dbReference type="EMBL" id="CP073372">
    <property type="protein sequence ID" value="QUJ74972.1"/>
    <property type="molecule type" value="Genomic_DNA"/>
</dbReference>
<protein>
    <submittedName>
        <fullName evidence="1">Uncharacterized protein</fullName>
    </submittedName>
</protein>
<reference evidence="2" key="2">
    <citation type="submission" date="2021-04" db="EMBL/GenBank/DDBJ databases">
        <title>Complete Genome sequence and Methylome Analysis of the Haloarchaeon Haloarcula sinaiiensis.</title>
        <authorList>
            <person name="Fomenkov A."/>
            <person name="DasSarma P."/>
            <person name="DasSarma S."/>
            <person name="Roberts R.J."/>
        </authorList>
    </citation>
    <scope>NUCLEOTIDE SEQUENCE</scope>
    <source>
        <strain evidence="2">ATCC 33800</strain>
        <plasmid evidence="2">pHsi139</plasmid>
    </source>
</reference>